<evidence type="ECO:0000256" key="3">
    <source>
        <dbReference type="PROSITE-ProRule" id="PRU00023"/>
    </source>
</evidence>
<dbReference type="GO" id="GO:1904355">
    <property type="term" value="P:positive regulation of telomere capping"/>
    <property type="evidence" value="ECO:0007669"/>
    <property type="project" value="TreeGrafter"/>
</dbReference>
<evidence type="ECO:0000259" key="4">
    <source>
        <dbReference type="PROSITE" id="PS50225"/>
    </source>
</evidence>
<dbReference type="InterPro" id="IPR001496">
    <property type="entry name" value="SOCS_box"/>
</dbReference>
<comment type="caution">
    <text evidence="5">The sequence shown here is derived from an EMBL/GenBank/DDBJ whole genome shotgun (WGS) entry which is preliminary data.</text>
</comment>
<dbReference type="Pfam" id="PF07525">
    <property type="entry name" value="SOCS_box"/>
    <property type="match status" value="1"/>
</dbReference>
<dbReference type="InterPro" id="IPR036770">
    <property type="entry name" value="Ankyrin_rpt-contain_sf"/>
</dbReference>
<dbReference type="GO" id="GO:0070198">
    <property type="term" value="P:protein localization to chromosome, telomeric region"/>
    <property type="evidence" value="ECO:0007669"/>
    <property type="project" value="TreeGrafter"/>
</dbReference>
<feature type="domain" description="SOCS box" evidence="4">
    <location>
        <begin position="257"/>
        <end position="306"/>
    </location>
</feature>
<dbReference type="AlphaFoldDB" id="A0AAV2SLN6"/>
<accession>A0AAV2SLN6</accession>
<name>A0AAV2SLN6_MEGNR</name>
<dbReference type="InterPro" id="IPR002110">
    <property type="entry name" value="Ankyrin_rpt"/>
</dbReference>
<evidence type="ECO:0000256" key="1">
    <source>
        <dbReference type="ARBA" id="ARBA00022737"/>
    </source>
</evidence>
<dbReference type="SMART" id="SM00969">
    <property type="entry name" value="SOCS_box"/>
    <property type="match status" value="1"/>
</dbReference>
<organism evidence="5 6">
    <name type="scientific">Meganyctiphanes norvegica</name>
    <name type="common">Northern krill</name>
    <name type="synonym">Thysanopoda norvegica</name>
    <dbReference type="NCBI Taxonomy" id="48144"/>
    <lineage>
        <taxon>Eukaryota</taxon>
        <taxon>Metazoa</taxon>
        <taxon>Ecdysozoa</taxon>
        <taxon>Arthropoda</taxon>
        <taxon>Crustacea</taxon>
        <taxon>Multicrustacea</taxon>
        <taxon>Malacostraca</taxon>
        <taxon>Eumalacostraca</taxon>
        <taxon>Eucarida</taxon>
        <taxon>Euphausiacea</taxon>
        <taxon>Euphausiidae</taxon>
        <taxon>Meganyctiphanes</taxon>
    </lineage>
</organism>
<dbReference type="PROSITE" id="PS50088">
    <property type="entry name" value="ANK_REPEAT"/>
    <property type="match status" value="1"/>
</dbReference>
<dbReference type="Pfam" id="PF00023">
    <property type="entry name" value="Ank"/>
    <property type="match status" value="1"/>
</dbReference>
<dbReference type="PROSITE" id="PS50225">
    <property type="entry name" value="SOCS"/>
    <property type="match status" value="1"/>
</dbReference>
<dbReference type="Proteomes" id="UP001497623">
    <property type="component" value="Unassembled WGS sequence"/>
</dbReference>
<dbReference type="GO" id="GO:0005634">
    <property type="term" value="C:nucleus"/>
    <property type="evidence" value="ECO:0007669"/>
    <property type="project" value="TreeGrafter"/>
</dbReference>
<feature type="non-terminal residue" evidence="5">
    <location>
        <position position="318"/>
    </location>
</feature>
<feature type="repeat" description="ANK" evidence="3">
    <location>
        <begin position="117"/>
        <end position="156"/>
    </location>
</feature>
<proteinExistence type="predicted"/>
<dbReference type="Gene3D" id="1.25.40.20">
    <property type="entry name" value="Ankyrin repeat-containing domain"/>
    <property type="match status" value="2"/>
</dbReference>
<protein>
    <recommendedName>
        <fullName evidence="4">SOCS box domain-containing protein</fullName>
    </recommendedName>
</protein>
<dbReference type="GO" id="GO:0003950">
    <property type="term" value="F:NAD+ poly-ADP-ribosyltransferase activity"/>
    <property type="evidence" value="ECO:0007669"/>
    <property type="project" value="TreeGrafter"/>
</dbReference>
<dbReference type="CDD" id="cd03587">
    <property type="entry name" value="SOCS"/>
    <property type="match status" value="1"/>
</dbReference>
<dbReference type="SUPFAM" id="SSF48403">
    <property type="entry name" value="Ankyrin repeat"/>
    <property type="match status" value="1"/>
</dbReference>
<dbReference type="PANTHER" id="PTHR24180:SF45">
    <property type="entry name" value="POLY [ADP-RIBOSE] POLYMERASE TANKYRASE"/>
    <property type="match status" value="1"/>
</dbReference>
<dbReference type="PANTHER" id="PTHR24180">
    <property type="entry name" value="CYCLIN-DEPENDENT KINASE INHIBITOR 2C-RELATED"/>
    <property type="match status" value="1"/>
</dbReference>
<keyword evidence="1" id="KW-0677">Repeat</keyword>
<reference evidence="5 6" key="1">
    <citation type="submission" date="2024-05" db="EMBL/GenBank/DDBJ databases">
        <authorList>
            <person name="Wallberg A."/>
        </authorList>
    </citation>
    <scope>NUCLEOTIDE SEQUENCE [LARGE SCALE GENOMIC DNA]</scope>
</reference>
<keyword evidence="6" id="KW-1185">Reference proteome</keyword>
<keyword evidence="2 3" id="KW-0040">ANK repeat</keyword>
<dbReference type="InterPro" id="IPR051637">
    <property type="entry name" value="Ank_repeat_dom-contain_49"/>
</dbReference>
<evidence type="ECO:0000313" key="5">
    <source>
        <dbReference type="EMBL" id="CAL4220261.1"/>
    </source>
</evidence>
<dbReference type="EMBL" id="CAXKWB010095977">
    <property type="protein sequence ID" value="CAL4220261.1"/>
    <property type="molecule type" value="Genomic_DNA"/>
</dbReference>
<sequence>MDTFTTQKDTKVQKWSKCHKSDNFTICNLLFGYEEQENNIDIEKLTPTPLHAASLLAQPAPLVSKLLQSGTPLNETNVLNQTPLHTLLLGDVQSSSSLEALQTLVDSGMNVCVKDNSGDTPLHYVRHLLRKGLYDRAAKVAQVLIQAGAPVDAVNNEGRTLLTYSVEHLDNSISLTRLLVNCGASVWGANQHNQGQSAFVWFLKAVIAKRTLENSSQTLFIISFLMSDQPKQMQQHVIRSMIMHSKCYKVLGPIFLELKNIMSPHWSQPQSLSLSCCRSIRKTLTPKRIHHGTTELPLPTTLHNLLLLQDSNSSSNIS</sequence>
<evidence type="ECO:0000313" key="6">
    <source>
        <dbReference type="Proteomes" id="UP001497623"/>
    </source>
</evidence>
<evidence type="ECO:0000256" key="2">
    <source>
        <dbReference type="ARBA" id="ARBA00023043"/>
    </source>
</evidence>
<dbReference type="GO" id="GO:0090263">
    <property type="term" value="P:positive regulation of canonical Wnt signaling pathway"/>
    <property type="evidence" value="ECO:0007669"/>
    <property type="project" value="TreeGrafter"/>
</dbReference>
<dbReference type="GO" id="GO:0005737">
    <property type="term" value="C:cytoplasm"/>
    <property type="evidence" value="ECO:0007669"/>
    <property type="project" value="TreeGrafter"/>
</dbReference>
<gene>
    <name evidence="5" type="ORF">MNOR_LOCUS39036</name>
</gene>